<evidence type="ECO:0008006" key="3">
    <source>
        <dbReference type="Google" id="ProtNLM"/>
    </source>
</evidence>
<dbReference type="EMBL" id="CAKXZT010000132">
    <property type="protein sequence ID" value="CAH2403376.1"/>
    <property type="molecule type" value="Genomic_DNA"/>
</dbReference>
<proteinExistence type="predicted"/>
<organism evidence="1 2">
    <name type="scientific">Mesorhizobium escarrei</name>
    <dbReference type="NCBI Taxonomy" id="666018"/>
    <lineage>
        <taxon>Bacteria</taxon>
        <taxon>Pseudomonadati</taxon>
        <taxon>Pseudomonadota</taxon>
        <taxon>Alphaproteobacteria</taxon>
        <taxon>Hyphomicrobiales</taxon>
        <taxon>Phyllobacteriaceae</taxon>
        <taxon>Mesorhizobium</taxon>
    </lineage>
</organism>
<evidence type="ECO:0000313" key="1">
    <source>
        <dbReference type="EMBL" id="CAH2403376.1"/>
    </source>
</evidence>
<keyword evidence="2" id="KW-1185">Reference proteome</keyword>
<accession>A0ABM9E2V6</accession>
<gene>
    <name evidence="1" type="ORF">MES5069_370065</name>
</gene>
<name>A0ABM9E2V6_9HYPH</name>
<comment type="caution">
    <text evidence="1">The sequence shown here is derived from an EMBL/GenBank/DDBJ whole genome shotgun (WGS) entry which is preliminary data.</text>
</comment>
<dbReference type="Proteomes" id="UP001153050">
    <property type="component" value="Unassembled WGS sequence"/>
</dbReference>
<reference evidence="1 2" key="1">
    <citation type="submission" date="2022-03" db="EMBL/GenBank/DDBJ databases">
        <authorList>
            <person name="Brunel B."/>
        </authorList>
    </citation>
    <scope>NUCLEOTIDE SEQUENCE [LARGE SCALE GENOMIC DNA]</scope>
    <source>
        <strain evidence="1">STM5069sample</strain>
    </source>
</reference>
<sequence>MRGGFRLRLQFFNLVLECQLAPLEIHDFEVVDRWMVHRIIDFAFDVAVFPLQLIKMGCKRHDWFSLSWFPRLQPSMRAPPQVRFCDGIMTVCHYRASMSNAAW</sequence>
<evidence type="ECO:0000313" key="2">
    <source>
        <dbReference type="Proteomes" id="UP001153050"/>
    </source>
</evidence>
<protein>
    <recommendedName>
        <fullName evidence="3">Secreted protein</fullName>
    </recommendedName>
</protein>